<dbReference type="EMBL" id="KZ269981">
    <property type="protein sequence ID" value="OZC11252.1"/>
    <property type="molecule type" value="Genomic_DNA"/>
</dbReference>
<organism evidence="1 2">
    <name type="scientific">Onchocerca flexuosa</name>
    <dbReference type="NCBI Taxonomy" id="387005"/>
    <lineage>
        <taxon>Eukaryota</taxon>
        <taxon>Metazoa</taxon>
        <taxon>Ecdysozoa</taxon>
        <taxon>Nematoda</taxon>
        <taxon>Chromadorea</taxon>
        <taxon>Rhabditida</taxon>
        <taxon>Spirurina</taxon>
        <taxon>Spiruromorpha</taxon>
        <taxon>Filarioidea</taxon>
        <taxon>Onchocercidae</taxon>
        <taxon>Onchocerca</taxon>
    </lineage>
</organism>
<reference evidence="1 2" key="1">
    <citation type="submission" date="2015-12" db="EMBL/GenBank/DDBJ databases">
        <title>Draft genome of the nematode, Onchocerca flexuosa.</title>
        <authorList>
            <person name="Mitreva M."/>
        </authorList>
    </citation>
    <scope>NUCLEOTIDE SEQUENCE [LARGE SCALE GENOMIC DNA]</scope>
    <source>
        <strain evidence="1">Red Deer</strain>
    </source>
</reference>
<accession>A0A238C173</accession>
<dbReference type="Proteomes" id="UP000242913">
    <property type="component" value="Unassembled WGS sequence"/>
</dbReference>
<dbReference type="AlphaFoldDB" id="A0A238C173"/>
<evidence type="ECO:0000313" key="2">
    <source>
        <dbReference type="Proteomes" id="UP000242913"/>
    </source>
</evidence>
<proteinExistence type="predicted"/>
<keyword evidence="2" id="KW-1185">Reference proteome</keyword>
<name>A0A238C173_9BILA</name>
<evidence type="ECO:0000313" key="1">
    <source>
        <dbReference type="EMBL" id="OZC11252.1"/>
    </source>
</evidence>
<sequence>MWIMYDLRNAWNSILLFLEDSSGVERGILHNPIEMSQIITSMIHFLFDCDELLDCQQ</sequence>
<feature type="non-terminal residue" evidence="1">
    <location>
        <position position="57"/>
    </location>
</feature>
<protein>
    <submittedName>
        <fullName evidence="1">Uncharacterized protein</fullName>
    </submittedName>
</protein>
<gene>
    <name evidence="1" type="ORF">X798_01668</name>
</gene>